<gene>
    <name evidence="7" type="ORF">EDD40_0141</name>
</gene>
<keyword evidence="2" id="KW-1003">Cell membrane</keyword>
<dbReference type="AlphaFoldDB" id="A0A3N1GY37"/>
<evidence type="ECO:0000256" key="5">
    <source>
        <dbReference type="ARBA" id="ARBA00023136"/>
    </source>
</evidence>
<reference evidence="7 8" key="1">
    <citation type="submission" date="2018-11" db="EMBL/GenBank/DDBJ databases">
        <title>Sequencing the genomes of 1000 actinobacteria strains.</title>
        <authorList>
            <person name="Klenk H.-P."/>
        </authorList>
    </citation>
    <scope>NUCLEOTIDE SEQUENCE [LARGE SCALE GENOMIC DNA]</scope>
    <source>
        <strain evidence="7 8">DSM 44231</strain>
    </source>
</reference>
<sequence length="399" mass="41919">MRAMVKDTVWRLASSLFLVQFGLLYTSICLPILVLDRYGTVTDLAYAFGARIIPSVLMAPVAARMLTQWDARKLAAVSSVLMAAVTGVLPFAEDFVVFTLLLAAVGITSSVAVAGRMAVRGRVAAAADPVRVNSIVVGAQRVAMLTAPLAAGTTTSAANVALGFLLEAVLLVASSVLLLRLPVPAPPAADPSGARGPSGLLGAVKTYANIVLRPSLAVGPATLSTYGYMIYLGLRQVLLPLYLIDALGRPVSALGFVYTASAIGGIAGAVAARSLSPRRGFIGVFVWCTVIEAVMFSTLFLKENLVWLLVVFLVSGFLEAAATAIFFVIVQTELGNDEQGVFFSFFVPQCELFIGFGVLLAGAFAGVDLLYSLGGTSLVVLLVPLLLFTLPRRRTAQQT</sequence>
<keyword evidence="5 6" id="KW-0472">Membrane</keyword>
<dbReference type="GO" id="GO:0005886">
    <property type="term" value="C:plasma membrane"/>
    <property type="evidence" value="ECO:0007669"/>
    <property type="project" value="UniProtKB-SubCell"/>
</dbReference>
<dbReference type="EMBL" id="RJKM01000001">
    <property type="protein sequence ID" value="ROP34932.1"/>
    <property type="molecule type" value="Genomic_DNA"/>
</dbReference>
<feature type="transmembrane region" description="Helical" evidence="6">
    <location>
        <begin position="251"/>
        <end position="272"/>
    </location>
</feature>
<name>A0A3N1GY37_9PSEU</name>
<comment type="caution">
    <text evidence="7">The sequence shown here is derived from an EMBL/GenBank/DDBJ whole genome shotgun (WGS) entry which is preliminary data.</text>
</comment>
<evidence type="ECO:0000256" key="4">
    <source>
        <dbReference type="ARBA" id="ARBA00022989"/>
    </source>
</evidence>
<protein>
    <submittedName>
        <fullName evidence="7">MFS transporter</fullName>
    </submittedName>
</protein>
<feature type="transmembrane region" description="Helical" evidence="6">
    <location>
        <begin position="45"/>
        <end position="62"/>
    </location>
</feature>
<feature type="transmembrane region" description="Helical" evidence="6">
    <location>
        <begin position="342"/>
        <end position="364"/>
    </location>
</feature>
<evidence type="ECO:0000256" key="2">
    <source>
        <dbReference type="ARBA" id="ARBA00022475"/>
    </source>
</evidence>
<accession>A0A3N1GY37</accession>
<dbReference type="InterPro" id="IPR011701">
    <property type="entry name" value="MFS"/>
</dbReference>
<dbReference type="Gene3D" id="1.20.1250.20">
    <property type="entry name" value="MFS general substrate transporter like domains"/>
    <property type="match status" value="2"/>
</dbReference>
<dbReference type="Pfam" id="PF07690">
    <property type="entry name" value="MFS_1"/>
    <property type="match status" value="1"/>
</dbReference>
<evidence type="ECO:0000313" key="7">
    <source>
        <dbReference type="EMBL" id="ROP34932.1"/>
    </source>
</evidence>
<evidence type="ECO:0000256" key="1">
    <source>
        <dbReference type="ARBA" id="ARBA00004651"/>
    </source>
</evidence>
<keyword evidence="4 6" id="KW-1133">Transmembrane helix</keyword>
<feature type="transmembrane region" description="Helical" evidence="6">
    <location>
        <begin position="307"/>
        <end position="330"/>
    </location>
</feature>
<dbReference type="SUPFAM" id="SSF103473">
    <property type="entry name" value="MFS general substrate transporter"/>
    <property type="match status" value="1"/>
</dbReference>
<proteinExistence type="predicted"/>
<feature type="transmembrane region" description="Helical" evidence="6">
    <location>
        <begin position="12"/>
        <end position="33"/>
    </location>
</feature>
<keyword evidence="3 6" id="KW-0812">Transmembrane</keyword>
<dbReference type="InterPro" id="IPR036259">
    <property type="entry name" value="MFS_trans_sf"/>
</dbReference>
<feature type="transmembrane region" description="Helical" evidence="6">
    <location>
        <begin position="281"/>
        <end position="301"/>
    </location>
</feature>
<evidence type="ECO:0000256" key="3">
    <source>
        <dbReference type="ARBA" id="ARBA00022692"/>
    </source>
</evidence>
<feature type="transmembrane region" description="Helical" evidence="6">
    <location>
        <begin position="370"/>
        <end position="390"/>
    </location>
</feature>
<dbReference type="PANTHER" id="PTHR23513:SF6">
    <property type="entry name" value="MAJOR FACILITATOR SUPERFAMILY ASSOCIATED DOMAIN-CONTAINING PROTEIN"/>
    <property type="match status" value="1"/>
</dbReference>
<dbReference type="PANTHER" id="PTHR23513">
    <property type="entry name" value="INTEGRAL MEMBRANE EFFLUX PROTEIN-RELATED"/>
    <property type="match status" value="1"/>
</dbReference>
<dbReference type="Proteomes" id="UP000268727">
    <property type="component" value="Unassembled WGS sequence"/>
</dbReference>
<feature type="transmembrane region" description="Helical" evidence="6">
    <location>
        <begin position="210"/>
        <end position="231"/>
    </location>
</feature>
<evidence type="ECO:0000256" key="6">
    <source>
        <dbReference type="SAM" id="Phobius"/>
    </source>
</evidence>
<organism evidence="7 8">
    <name type="scientific">Saccharothrix texasensis</name>
    <dbReference type="NCBI Taxonomy" id="103734"/>
    <lineage>
        <taxon>Bacteria</taxon>
        <taxon>Bacillati</taxon>
        <taxon>Actinomycetota</taxon>
        <taxon>Actinomycetes</taxon>
        <taxon>Pseudonocardiales</taxon>
        <taxon>Pseudonocardiaceae</taxon>
        <taxon>Saccharothrix</taxon>
    </lineage>
</organism>
<evidence type="ECO:0000313" key="8">
    <source>
        <dbReference type="Proteomes" id="UP000268727"/>
    </source>
</evidence>
<dbReference type="GO" id="GO:0022857">
    <property type="term" value="F:transmembrane transporter activity"/>
    <property type="evidence" value="ECO:0007669"/>
    <property type="project" value="InterPro"/>
</dbReference>
<feature type="transmembrane region" description="Helical" evidence="6">
    <location>
        <begin position="98"/>
        <end position="119"/>
    </location>
</feature>
<comment type="subcellular location">
    <subcellularLocation>
        <location evidence="1">Cell membrane</location>
        <topology evidence="1">Multi-pass membrane protein</topology>
    </subcellularLocation>
</comment>
<feature type="transmembrane region" description="Helical" evidence="6">
    <location>
        <begin position="74"/>
        <end position="92"/>
    </location>
</feature>
<keyword evidence="8" id="KW-1185">Reference proteome</keyword>